<dbReference type="InterPro" id="IPR000868">
    <property type="entry name" value="Isochorismatase-like_dom"/>
</dbReference>
<gene>
    <name evidence="3" type="ORF">GR170_17590</name>
</gene>
<dbReference type="Gene3D" id="3.40.50.850">
    <property type="entry name" value="Isochorismatase-like"/>
    <property type="match status" value="1"/>
</dbReference>
<organism evidence="3 4">
    <name type="scientific">Pseudooceanicola albus</name>
    <dbReference type="NCBI Taxonomy" id="2692189"/>
    <lineage>
        <taxon>Bacteria</taxon>
        <taxon>Pseudomonadati</taxon>
        <taxon>Pseudomonadota</taxon>
        <taxon>Alphaproteobacteria</taxon>
        <taxon>Rhodobacterales</taxon>
        <taxon>Paracoccaceae</taxon>
        <taxon>Pseudooceanicola</taxon>
    </lineage>
</organism>
<dbReference type="GO" id="GO:0016787">
    <property type="term" value="F:hydrolase activity"/>
    <property type="evidence" value="ECO:0007669"/>
    <property type="project" value="UniProtKB-KW"/>
</dbReference>
<proteinExistence type="predicted"/>
<feature type="domain" description="Isochorismatase-like" evidence="2">
    <location>
        <begin position="1"/>
        <end position="188"/>
    </location>
</feature>
<dbReference type="InterPro" id="IPR036380">
    <property type="entry name" value="Isochorismatase-like_sf"/>
</dbReference>
<dbReference type="PANTHER" id="PTHR43540">
    <property type="entry name" value="PEROXYUREIDOACRYLATE/UREIDOACRYLATE AMIDOHYDROLASE-RELATED"/>
    <property type="match status" value="1"/>
</dbReference>
<name>A0A6L7G8I6_9RHOB</name>
<comment type="caution">
    <text evidence="3">The sequence shown here is derived from an EMBL/GenBank/DDBJ whole genome shotgun (WGS) entry which is preliminary data.</text>
</comment>
<protein>
    <submittedName>
        <fullName evidence="3">Isochorismatase family protein</fullName>
    </submittedName>
</protein>
<dbReference type="InterPro" id="IPR050272">
    <property type="entry name" value="Isochorismatase-like_hydrls"/>
</dbReference>
<evidence type="ECO:0000313" key="4">
    <source>
        <dbReference type="Proteomes" id="UP000477911"/>
    </source>
</evidence>
<accession>A0A6L7G8I6</accession>
<dbReference type="SUPFAM" id="SSF52499">
    <property type="entry name" value="Isochorismatase-like hydrolases"/>
    <property type="match status" value="1"/>
</dbReference>
<keyword evidence="4" id="KW-1185">Reference proteome</keyword>
<dbReference type="PANTHER" id="PTHR43540:SF9">
    <property type="entry name" value="FAMILY HYDROLASE, PUTATIVE (AFU_ORTHOLOGUE AFUA_2G08700)-RELATED"/>
    <property type="match status" value="1"/>
</dbReference>
<dbReference type="AlphaFoldDB" id="A0A6L7G8I6"/>
<evidence type="ECO:0000256" key="1">
    <source>
        <dbReference type="ARBA" id="ARBA00022801"/>
    </source>
</evidence>
<dbReference type="Proteomes" id="UP000477911">
    <property type="component" value="Unassembled WGS sequence"/>
</dbReference>
<dbReference type="EMBL" id="WUMU01000019">
    <property type="protein sequence ID" value="MXN19650.1"/>
    <property type="molecule type" value="Genomic_DNA"/>
</dbReference>
<evidence type="ECO:0000313" key="3">
    <source>
        <dbReference type="EMBL" id="MXN19650.1"/>
    </source>
</evidence>
<dbReference type="Pfam" id="PF00857">
    <property type="entry name" value="Isochorismatase"/>
    <property type="match status" value="1"/>
</dbReference>
<keyword evidence="1" id="KW-0378">Hydrolase</keyword>
<dbReference type="CDD" id="cd00431">
    <property type="entry name" value="cysteine_hydrolases"/>
    <property type="match status" value="1"/>
</dbReference>
<reference evidence="3 4" key="1">
    <citation type="submission" date="2019-12" db="EMBL/GenBank/DDBJ databases">
        <authorList>
            <person name="Li M."/>
        </authorList>
    </citation>
    <scope>NUCLEOTIDE SEQUENCE [LARGE SCALE GENOMIC DNA]</scope>
    <source>
        <strain evidence="3 4">GBMRC 2024</strain>
    </source>
</reference>
<sequence>MQIDFCGEGGFAHQAGSDFALLQATIAPTRRVLRAFRAAGHFILHTREGHRPDLSDLNDNKRWRSARAGAEIGSPGPCGRMLTRGEPGWQIVPELVPLPTEPVIDKPGKGAFHATDLDHLLRRRGIRNLVFAGVTSDCCVHTTMSEACDRGYDCLLLEDCTASVLTAHHATILNLTLRDHGLFGAVTTSTAVLEALPAPTNAPSGAPDPL</sequence>
<evidence type="ECO:0000259" key="2">
    <source>
        <dbReference type="Pfam" id="PF00857"/>
    </source>
</evidence>